<dbReference type="EMBL" id="JBBPCO010000005">
    <property type="protein sequence ID" value="MEK8089387.1"/>
    <property type="molecule type" value="Genomic_DNA"/>
</dbReference>
<feature type="transmembrane region" description="Helical" evidence="6">
    <location>
        <begin position="97"/>
        <end position="113"/>
    </location>
</feature>
<organism evidence="7 8">
    <name type="scientific">Thermithiobacillus plumbiphilus</name>
    <dbReference type="NCBI Taxonomy" id="1729899"/>
    <lineage>
        <taxon>Bacteria</taxon>
        <taxon>Pseudomonadati</taxon>
        <taxon>Pseudomonadota</taxon>
        <taxon>Acidithiobacillia</taxon>
        <taxon>Acidithiobacillales</taxon>
        <taxon>Thermithiobacillaceae</taxon>
        <taxon>Thermithiobacillus</taxon>
    </lineage>
</organism>
<dbReference type="InterPro" id="IPR001727">
    <property type="entry name" value="GDT1-like"/>
</dbReference>
<comment type="similarity">
    <text evidence="2 6">Belongs to the GDT1 family.</text>
</comment>
<feature type="transmembrane region" description="Helical" evidence="6">
    <location>
        <begin position="133"/>
        <end position="154"/>
    </location>
</feature>
<evidence type="ECO:0000256" key="4">
    <source>
        <dbReference type="ARBA" id="ARBA00022989"/>
    </source>
</evidence>
<dbReference type="Proteomes" id="UP001446205">
    <property type="component" value="Unassembled WGS sequence"/>
</dbReference>
<evidence type="ECO:0000256" key="2">
    <source>
        <dbReference type="ARBA" id="ARBA00009190"/>
    </source>
</evidence>
<protein>
    <recommendedName>
        <fullName evidence="6">GDT1 family protein</fullName>
    </recommendedName>
</protein>
<dbReference type="Pfam" id="PF01169">
    <property type="entry name" value="GDT1"/>
    <property type="match status" value="2"/>
</dbReference>
<feature type="transmembrane region" description="Helical" evidence="6">
    <location>
        <begin position="37"/>
        <end position="61"/>
    </location>
</feature>
<feature type="transmembrane region" description="Helical" evidence="6">
    <location>
        <begin position="67"/>
        <end position="85"/>
    </location>
</feature>
<dbReference type="PANTHER" id="PTHR12608:SF1">
    <property type="entry name" value="TRANSMEMBRANE PROTEIN 165"/>
    <property type="match status" value="1"/>
</dbReference>
<evidence type="ECO:0000313" key="7">
    <source>
        <dbReference type="EMBL" id="MEK8089387.1"/>
    </source>
</evidence>
<proteinExistence type="inferred from homology"/>
<gene>
    <name evidence="7" type="ORF">WOB96_06360</name>
</gene>
<comment type="caution">
    <text evidence="7">The sequence shown here is derived from an EMBL/GenBank/DDBJ whole genome shotgun (WGS) entry which is preliminary data.</text>
</comment>
<keyword evidence="4 6" id="KW-1133">Transmembrane helix</keyword>
<keyword evidence="3 6" id="KW-0812">Transmembrane</keyword>
<accession>A0ABU9D778</accession>
<feature type="transmembrane region" description="Helical" evidence="6">
    <location>
        <begin position="166"/>
        <end position="187"/>
    </location>
</feature>
<reference evidence="7 8" key="1">
    <citation type="submission" date="2024-04" db="EMBL/GenBank/DDBJ databases">
        <authorList>
            <person name="Abashina T."/>
            <person name="Shaikin A."/>
        </authorList>
    </citation>
    <scope>NUCLEOTIDE SEQUENCE [LARGE SCALE GENOMIC DNA]</scope>
    <source>
        <strain evidence="7 8">AAFK</strain>
    </source>
</reference>
<keyword evidence="5 6" id="KW-0472">Membrane</keyword>
<comment type="subcellular location">
    <subcellularLocation>
        <location evidence="1 6">Membrane</location>
        <topology evidence="1 6">Multi-pass membrane protein</topology>
    </subcellularLocation>
</comment>
<evidence type="ECO:0000256" key="6">
    <source>
        <dbReference type="RuleBase" id="RU365102"/>
    </source>
</evidence>
<sequence length="190" mass="20159">MSALLVSTGIVALAEMGDKTQLLSLLLAARFRRPIPIILGILVATLANHFLAGALGAWLTSLVGKDALRWILGLSFIAMAIWTLIPDKLDGIEDPAKLRFGVFGTTLMVFFLAEMGDKTQIATVALAAQYPSLIAVVAGTTLGMMLANVPAVFLGDRMAKKAPLRLIRTITAIIFATLGVLALLNLGGRF</sequence>
<keyword evidence="8" id="KW-1185">Reference proteome</keyword>
<name>A0ABU9D778_9PROT</name>
<dbReference type="PANTHER" id="PTHR12608">
    <property type="entry name" value="TRANSMEMBRANE PROTEIN HTP-1 RELATED"/>
    <property type="match status" value="1"/>
</dbReference>
<evidence type="ECO:0000256" key="1">
    <source>
        <dbReference type="ARBA" id="ARBA00004141"/>
    </source>
</evidence>
<dbReference type="RefSeq" id="WP_341370446.1">
    <property type="nucleotide sequence ID" value="NZ_JBBPCO010000005.1"/>
</dbReference>
<evidence type="ECO:0000256" key="3">
    <source>
        <dbReference type="ARBA" id="ARBA00022692"/>
    </source>
</evidence>
<evidence type="ECO:0000313" key="8">
    <source>
        <dbReference type="Proteomes" id="UP001446205"/>
    </source>
</evidence>
<evidence type="ECO:0000256" key="5">
    <source>
        <dbReference type="ARBA" id="ARBA00023136"/>
    </source>
</evidence>